<dbReference type="PANTHER" id="PTHR30383">
    <property type="entry name" value="THIOESTERASE 1/PROTEASE 1/LYSOPHOSPHOLIPASE L1"/>
    <property type="match status" value="1"/>
</dbReference>
<dbReference type="RefSeq" id="WP_379930980.1">
    <property type="nucleotide sequence ID" value="NZ_JBHUMM010000043.1"/>
</dbReference>
<proteinExistence type="predicted"/>
<reference evidence="4" key="1">
    <citation type="journal article" date="2019" name="Int. J. Syst. Evol. Microbiol.">
        <title>The Global Catalogue of Microorganisms (GCM) 10K type strain sequencing project: providing services to taxonomists for standard genome sequencing and annotation.</title>
        <authorList>
            <consortium name="The Broad Institute Genomics Platform"/>
            <consortium name="The Broad Institute Genome Sequencing Center for Infectious Disease"/>
            <person name="Wu L."/>
            <person name="Ma J."/>
        </authorList>
    </citation>
    <scope>NUCLEOTIDE SEQUENCE [LARGE SCALE GENOMIC DNA]</scope>
    <source>
        <strain evidence="4">KCTC 33676</strain>
    </source>
</reference>
<dbReference type="Gene3D" id="3.40.50.1110">
    <property type="entry name" value="SGNH hydrolase"/>
    <property type="match status" value="1"/>
</dbReference>
<feature type="region of interest" description="Disordered" evidence="1">
    <location>
        <begin position="1"/>
        <end position="25"/>
    </location>
</feature>
<dbReference type="EMBL" id="JBHUMM010000043">
    <property type="protein sequence ID" value="MFD2672980.1"/>
    <property type="molecule type" value="Genomic_DNA"/>
</dbReference>
<sequence length="229" mass="25737">MPDGEGLVLDSPTEEDGEKNPDDQYTIVTLGDSLTKGTGDATGNDGYAGMVKQGLAEKEDEQYDNLEIYKFAIDGYTTGQLLESVQNRTGVIEAIKKADLILMTIGGNDLFTISEEVDPALYDAREESALANISAIFETLQAHNPDAEVIYTGLYNPFLSIDQEGEMMQRVQQWNFKVSQLTNPYEHITLISTVDLFLRDQDRFFSSDHYHPNETGYERIAERILQYLE</sequence>
<dbReference type="Pfam" id="PF13472">
    <property type="entry name" value="Lipase_GDSL_2"/>
    <property type="match status" value="1"/>
</dbReference>
<gene>
    <name evidence="3" type="ORF">ACFSUC_15530</name>
</gene>
<evidence type="ECO:0000256" key="1">
    <source>
        <dbReference type="SAM" id="MobiDB-lite"/>
    </source>
</evidence>
<dbReference type="InterPro" id="IPR051532">
    <property type="entry name" value="Ester_Hydrolysis_Enzymes"/>
</dbReference>
<dbReference type="InterPro" id="IPR013830">
    <property type="entry name" value="SGNH_hydro"/>
</dbReference>
<keyword evidence="4" id="KW-1185">Reference proteome</keyword>
<comment type="caution">
    <text evidence="3">The sequence shown here is derived from an EMBL/GenBank/DDBJ whole genome shotgun (WGS) entry which is preliminary data.</text>
</comment>
<name>A0ABW5RE11_9BACL</name>
<dbReference type="PANTHER" id="PTHR30383:SF27">
    <property type="entry name" value="SPORE GERMINATION LIPASE LIPC"/>
    <property type="match status" value="1"/>
</dbReference>
<protein>
    <submittedName>
        <fullName evidence="3">GDSL-type esterase/lipase family protein</fullName>
    </submittedName>
</protein>
<evidence type="ECO:0000313" key="3">
    <source>
        <dbReference type="EMBL" id="MFD2672980.1"/>
    </source>
</evidence>
<feature type="domain" description="SGNH hydrolase-type esterase" evidence="2">
    <location>
        <begin position="30"/>
        <end position="219"/>
    </location>
</feature>
<evidence type="ECO:0000259" key="2">
    <source>
        <dbReference type="Pfam" id="PF13472"/>
    </source>
</evidence>
<evidence type="ECO:0000313" key="4">
    <source>
        <dbReference type="Proteomes" id="UP001597497"/>
    </source>
</evidence>
<dbReference type="InterPro" id="IPR036514">
    <property type="entry name" value="SGNH_hydro_sf"/>
</dbReference>
<dbReference type="SUPFAM" id="SSF52266">
    <property type="entry name" value="SGNH hydrolase"/>
    <property type="match status" value="1"/>
</dbReference>
<dbReference type="Proteomes" id="UP001597497">
    <property type="component" value="Unassembled WGS sequence"/>
</dbReference>
<organism evidence="3 4">
    <name type="scientific">Marinicrinis sediminis</name>
    <dbReference type="NCBI Taxonomy" id="1652465"/>
    <lineage>
        <taxon>Bacteria</taxon>
        <taxon>Bacillati</taxon>
        <taxon>Bacillota</taxon>
        <taxon>Bacilli</taxon>
        <taxon>Bacillales</taxon>
        <taxon>Paenibacillaceae</taxon>
    </lineage>
</organism>
<accession>A0ABW5RE11</accession>